<feature type="binding site" evidence="13">
    <location>
        <position position="102"/>
    </location>
    <ligand>
        <name>Mg(2+)</name>
        <dbReference type="ChEBI" id="CHEBI:18420"/>
    </ligand>
</feature>
<protein>
    <recommendedName>
        <fullName evidence="5">Enterobactin synthase component D</fullName>
    </recommendedName>
    <alternativeName>
        <fullName evidence="8">4'-phosphopantetheinyl transferase EntD</fullName>
    </alternativeName>
    <alternativeName>
        <fullName evidence="9">Enterochelin synthase D</fullName>
    </alternativeName>
</protein>
<dbReference type="PATRIC" id="fig|1321819.3.peg.1042"/>
<dbReference type="SUPFAM" id="SSF56214">
    <property type="entry name" value="4'-phosphopantetheinyl transferase"/>
    <property type="match status" value="1"/>
</dbReference>
<dbReference type="OrthoDB" id="1052720at2"/>
<evidence type="ECO:0000256" key="5">
    <source>
        <dbReference type="ARBA" id="ARBA00019087"/>
    </source>
</evidence>
<dbReference type="GO" id="GO:0000287">
    <property type="term" value="F:magnesium ion binding"/>
    <property type="evidence" value="ECO:0007669"/>
    <property type="project" value="InterPro"/>
</dbReference>
<evidence type="ECO:0000256" key="10">
    <source>
        <dbReference type="ARBA" id="ARBA00049176"/>
    </source>
</evidence>
<comment type="subunit">
    <text evidence="4">EntB, EntD, EntE, and EntF form a multienzyme complex called enterobactin synthase.</text>
</comment>
<dbReference type="InterPro" id="IPR041354">
    <property type="entry name" value="4PPT_N"/>
</dbReference>
<evidence type="ECO:0000256" key="11">
    <source>
        <dbReference type="ARBA" id="ARBA00049191"/>
    </source>
</evidence>
<name>U2CNH7_9BACE</name>
<reference evidence="16 17" key="1">
    <citation type="submission" date="2013-08" db="EMBL/GenBank/DDBJ databases">
        <authorList>
            <person name="Weinstock G."/>
            <person name="Sodergren E."/>
            <person name="Wylie T."/>
            <person name="Fulton L."/>
            <person name="Fulton R."/>
            <person name="Fronick C."/>
            <person name="O'Laughlin M."/>
            <person name="Godfrey J."/>
            <person name="Miner T."/>
            <person name="Herter B."/>
            <person name="Appelbaum E."/>
            <person name="Cordes M."/>
            <person name="Lek S."/>
            <person name="Wollam A."/>
            <person name="Pepin K.H."/>
            <person name="Palsikar V.B."/>
            <person name="Mitreva M."/>
            <person name="Wilson R.K."/>
        </authorList>
    </citation>
    <scope>NUCLEOTIDE SEQUENCE [LARGE SCALE GENOMIC DNA]</scope>
    <source>
        <strain evidence="16 17">F0041</strain>
    </source>
</reference>
<evidence type="ECO:0000256" key="3">
    <source>
        <dbReference type="ARBA" id="ARBA00008342"/>
    </source>
</evidence>
<feature type="binding site" evidence="12">
    <location>
        <position position="42"/>
    </location>
    <ligand>
        <name>CoA</name>
        <dbReference type="ChEBI" id="CHEBI:57287"/>
    </ligand>
</feature>
<keyword evidence="7" id="KW-0259">Enterobactin biosynthesis</keyword>
<dbReference type="PANTHER" id="PTHR38096:SF1">
    <property type="entry name" value="ENTEROBACTIN SYNTHASE COMPONENT D"/>
    <property type="match status" value="1"/>
</dbReference>
<dbReference type="GO" id="GO:0009239">
    <property type="term" value="P:enterobactin biosynthetic process"/>
    <property type="evidence" value="ECO:0007669"/>
    <property type="project" value="UniProtKB-KW"/>
</dbReference>
<dbReference type="InterPro" id="IPR008278">
    <property type="entry name" value="4-PPantetheinyl_Trfase_dom"/>
</dbReference>
<comment type="cofactor">
    <cofactor evidence="13">
        <name>Mg(2+)</name>
        <dbReference type="ChEBI" id="CHEBI:18420"/>
    </cofactor>
</comment>
<gene>
    <name evidence="16" type="ORF">HMPREF1981_01129</name>
</gene>
<feature type="binding site" evidence="12">
    <location>
        <position position="100"/>
    </location>
    <ligand>
        <name>CoA</name>
        <dbReference type="ChEBI" id="CHEBI:57287"/>
    </ligand>
</feature>
<comment type="function">
    <text evidence="1">Involved in the biosynthesis of the siderophore enterobactin (enterochelin), which is a macrocyclic trimeric lactone of N-(2,3-dihydroxybenzoyl)-serine. The serine trilactone serves as a scaffolding for the three catechol functionalities that provide hexadentate coordination for the tightly ligated iron(2+) atoms. Plays an essential role in the assembly of the enterobactin by catalyzing the transfer of the 4'-phosphopantetheine (Ppant) moiety from coenzyme A to the apo-domains of both EntB (ArCP domain) and EntF (PCP domain) to yield their holo-forms which make them competent for the activation of 2,3-dihydroxybenzoate (DHB) and L-serine, respectively.</text>
</comment>
<evidence type="ECO:0000256" key="2">
    <source>
        <dbReference type="ARBA" id="ARBA00004993"/>
    </source>
</evidence>
<organism evidence="16 17">
    <name type="scientific">Bacteroides pyogenes F0041</name>
    <dbReference type="NCBI Taxonomy" id="1321819"/>
    <lineage>
        <taxon>Bacteria</taxon>
        <taxon>Pseudomonadati</taxon>
        <taxon>Bacteroidota</taxon>
        <taxon>Bacteroidia</taxon>
        <taxon>Bacteroidales</taxon>
        <taxon>Bacteroidaceae</taxon>
        <taxon>Bacteroides</taxon>
    </lineage>
</organism>
<evidence type="ECO:0000256" key="9">
    <source>
        <dbReference type="ARBA" id="ARBA00031996"/>
    </source>
</evidence>
<feature type="binding site" evidence="13">
    <location>
        <position position="101"/>
    </location>
    <ligand>
        <name>Mg(2+)</name>
        <dbReference type="ChEBI" id="CHEBI:18420"/>
    </ligand>
</feature>
<dbReference type="InterPro" id="IPR037143">
    <property type="entry name" value="4-PPantetheinyl_Trfase_dom_sf"/>
</dbReference>
<evidence type="ECO:0000256" key="13">
    <source>
        <dbReference type="PIRSR" id="PIRSR603542-2"/>
    </source>
</evidence>
<evidence type="ECO:0000256" key="7">
    <source>
        <dbReference type="ARBA" id="ARBA00023191"/>
    </source>
</evidence>
<dbReference type="PANTHER" id="PTHR38096">
    <property type="entry name" value="ENTEROBACTIN SYNTHASE COMPONENT D"/>
    <property type="match status" value="1"/>
</dbReference>
<proteinExistence type="inferred from homology"/>
<dbReference type="GO" id="GO:0009366">
    <property type="term" value="C:enterobactin synthetase complex"/>
    <property type="evidence" value="ECO:0007669"/>
    <property type="project" value="InterPro"/>
</dbReference>
<dbReference type="GO" id="GO:0005886">
    <property type="term" value="C:plasma membrane"/>
    <property type="evidence" value="ECO:0007669"/>
    <property type="project" value="TreeGrafter"/>
</dbReference>
<feature type="binding site" evidence="12">
    <location>
        <position position="140"/>
    </location>
    <ligand>
        <name>CoA</name>
        <dbReference type="ChEBI" id="CHEBI:57287"/>
    </ligand>
</feature>
<dbReference type="PRINTS" id="PR01399">
    <property type="entry name" value="ENTSNTHTASED"/>
</dbReference>
<dbReference type="InterPro" id="IPR003542">
    <property type="entry name" value="Enbac_synth_compD-like"/>
</dbReference>
<evidence type="ECO:0000313" key="17">
    <source>
        <dbReference type="Proteomes" id="UP000016496"/>
    </source>
</evidence>
<evidence type="ECO:0000256" key="1">
    <source>
        <dbReference type="ARBA" id="ARBA00003937"/>
    </source>
</evidence>
<comment type="caution">
    <text evidence="16">The sequence shown here is derived from an EMBL/GenBank/DDBJ whole genome shotgun (WGS) entry which is preliminary data.</text>
</comment>
<dbReference type="GO" id="GO:0008897">
    <property type="term" value="F:holo-[acyl-carrier-protein] synthase activity"/>
    <property type="evidence" value="ECO:0007669"/>
    <property type="project" value="InterPro"/>
</dbReference>
<feature type="domain" description="4'-phosphopantetheinyl transferase" evidence="14">
    <location>
        <begin position="96"/>
        <end position="179"/>
    </location>
</feature>
<feature type="binding site" evidence="12">
    <location>
        <begin position="78"/>
        <end position="79"/>
    </location>
    <ligand>
        <name>CoA</name>
        <dbReference type="ChEBI" id="CHEBI:57287"/>
    </ligand>
</feature>
<feature type="non-terminal residue" evidence="16">
    <location>
        <position position="1"/>
    </location>
</feature>
<evidence type="ECO:0000256" key="12">
    <source>
        <dbReference type="PIRSR" id="PIRSR603542-1"/>
    </source>
</evidence>
<evidence type="ECO:0000256" key="6">
    <source>
        <dbReference type="ARBA" id="ARBA00022679"/>
    </source>
</evidence>
<comment type="pathway">
    <text evidence="2">Siderophore biosynthesis; enterobactin biosynthesis.</text>
</comment>
<comment type="catalytic activity">
    <reaction evidence="11">
        <text>apo-[peptidyl-carrier protein] + CoA = holo-[peptidyl-carrier protein] + adenosine 3',5'-bisphosphate + H(+)</text>
        <dbReference type="Rhea" id="RHEA:46228"/>
        <dbReference type="Rhea" id="RHEA-COMP:11479"/>
        <dbReference type="Rhea" id="RHEA-COMP:11480"/>
        <dbReference type="ChEBI" id="CHEBI:15378"/>
        <dbReference type="ChEBI" id="CHEBI:29999"/>
        <dbReference type="ChEBI" id="CHEBI:57287"/>
        <dbReference type="ChEBI" id="CHEBI:58343"/>
        <dbReference type="ChEBI" id="CHEBI:64479"/>
    </reaction>
</comment>
<evidence type="ECO:0000259" key="14">
    <source>
        <dbReference type="Pfam" id="PF01648"/>
    </source>
</evidence>
<feature type="binding site" evidence="12">
    <location>
        <position position="34"/>
    </location>
    <ligand>
        <name>CoA</name>
        <dbReference type="ChEBI" id="CHEBI:57287"/>
    </ligand>
</feature>
<feature type="binding site" evidence="13">
    <location>
        <position position="100"/>
    </location>
    <ligand>
        <name>Mg(2+)</name>
        <dbReference type="ChEBI" id="CHEBI:18420"/>
    </ligand>
</feature>
<keyword evidence="13" id="KW-0460">Magnesium</keyword>
<evidence type="ECO:0000259" key="15">
    <source>
        <dbReference type="Pfam" id="PF17837"/>
    </source>
</evidence>
<evidence type="ECO:0000313" key="16">
    <source>
        <dbReference type="EMBL" id="ERI86095.1"/>
    </source>
</evidence>
<dbReference type="Gene3D" id="3.90.470.20">
    <property type="entry name" value="4'-phosphopantetheinyl transferase domain"/>
    <property type="match status" value="1"/>
</dbReference>
<evidence type="ECO:0000256" key="4">
    <source>
        <dbReference type="ARBA" id="ARBA00011503"/>
    </source>
</evidence>
<accession>U2CNH7</accession>
<comment type="similarity">
    <text evidence="3">Belongs to the P-Pant transferase superfamily. EntD family.</text>
</comment>
<dbReference type="Pfam" id="PF17837">
    <property type="entry name" value="4PPT_N"/>
    <property type="match status" value="1"/>
</dbReference>
<dbReference type="EMBL" id="AWSV01000059">
    <property type="protein sequence ID" value="ERI86095.1"/>
    <property type="molecule type" value="Genomic_DNA"/>
</dbReference>
<dbReference type="RefSeq" id="WP_021644489.1">
    <property type="nucleotide sequence ID" value="NZ_KE993073.1"/>
</dbReference>
<dbReference type="Proteomes" id="UP000016496">
    <property type="component" value="Unassembled WGS sequence"/>
</dbReference>
<keyword evidence="6 16" id="KW-0808">Transferase</keyword>
<dbReference type="Pfam" id="PF01648">
    <property type="entry name" value="ACPS"/>
    <property type="match status" value="1"/>
</dbReference>
<dbReference type="HOGENOM" id="CLU_1411465_0_0_10"/>
<comment type="catalytic activity">
    <reaction evidence="10">
        <text>apo-[aryl-carrier protein] + CoA = holo-[aryl-carrier protein] + adenosine 3',5'-bisphosphate + H(+)</text>
        <dbReference type="Rhea" id="RHEA:48404"/>
        <dbReference type="Rhea" id="RHEA-COMP:15903"/>
        <dbReference type="Rhea" id="RHEA-COMP:17557"/>
        <dbReference type="ChEBI" id="CHEBI:15378"/>
        <dbReference type="ChEBI" id="CHEBI:29999"/>
        <dbReference type="ChEBI" id="CHEBI:57287"/>
        <dbReference type="ChEBI" id="CHEBI:58343"/>
        <dbReference type="ChEBI" id="CHEBI:64479"/>
    </reaction>
</comment>
<dbReference type="AlphaFoldDB" id="U2CNH7"/>
<evidence type="ECO:0000256" key="8">
    <source>
        <dbReference type="ARBA" id="ARBA00029894"/>
    </source>
</evidence>
<keyword evidence="13" id="KW-0479">Metal-binding</keyword>
<feature type="binding site" evidence="12">
    <location>
        <position position="144"/>
    </location>
    <ligand>
        <name>CoA</name>
        <dbReference type="ChEBI" id="CHEBI:57287"/>
    </ligand>
</feature>
<sequence>DMAVEMVEGTPFATSGILFQEERALVRDSWSEARLKTFILGRCAAHSALSALEENPRPVLKGEKGEPIWAGNMVGSISHKDAVAVAAVGRKKKYKGIGIDIEDRTIALTEKEYALFCTPEEIRHIERKTFSPVDIFSRKEAVWKAYYVAAHVAYDWMDIDTIQVSERSDMIKMYMFNKGKFVINVCCIEKES</sequence>
<feature type="domain" description="4'-phosphopantetheinyl transferase N-terminal" evidence="15">
    <location>
        <begin position="21"/>
        <end position="88"/>
    </location>
</feature>